<evidence type="ECO:0000259" key="5">
    <source>
        <dbReference type="PROSITE" id="PS00498"/>
    </source>
</evidence>
<dbReference type="InterPro" id="IPR002227">
    <property type="entry name" value="Tyrosinase_Cu-bd"/>
</dbReference>
<feature type="domain" description="Tyrosinase copper-binding" evidence="4">
    <location>
        <begin position="90"/>
        <end position="107"/>
    </location>
</feature>
<dbReference type="PANTHER" id="PTHR11474:SF76">
    <property type="entry name" value="SHKT DOMAIN-CONTAINING PROTEIN"/>
    <property type="match status" value="1"/>
</dbReference>
<reference evidence="6" key="2">
    <citation type="submission" date="2023-02" db="EMBL/GenBank/DDBJ databases">
        <authorList>
            <person name="Rayyan A."/>
            <person name="Meyer T."/>
            <person name="Kyndt J.A."/>
        </authorList>
    </citation>
    <scope>NUCLEOTIDE SEQUENCE</scope>
    <source>
        <strain evidence="6">DSM 9987</strain>
    </source>
</reference>
<evidence type="ECO:0000313" key="6">
    <source>
        <dbReference type="EMBL" id="MDC7789870.1"/>
    </source>
</evidence>
<feature type="region of interest" description="Disordered" evidence="3">
    <location>
        <begin position="499"/>
        <end position="525"/>
    </location>
</feature>
<dbReference type="Pfam" id="PF00264">
    <property type="entry name" value="Tyrosinase"/>
    <property type="match status" value="1"/>
</dbReference>
<protein>
    <submittedName>
        <fullName evidence="6">Tyrosinase family protein</fullName>
    </submittedName>
</protein>
<dbReference type="Proteomes" id="UP001165652">
    <property type="component" value="Unassembled WGS sequence"/>
</dbReference>
<dbReference type="PRINTS" id="PR00092">
    <property type="entry name" value="TYROSINASE"/>
</dbReference>
<dbReference type="InterPro" id="IPR008922">
    <property type="entry name" value="Di-copper_centre_dom_sf"/>
</dbReference>
<reference evidence="6" key="1">
    <citation type="journal article" date="2023" name="Microbiol Resour">
        <title>Genome Sequences of Rhodoplanes serenus and Two Thermotolerant Strains, Rhodoplanes tepidamans and 'Rhodoplanes cryptolactis,' Further Refine the Genus.</title>
        <authorList>
            <person name="Rayyan A.A."/>
            <person name="Kyndt J.A."/>
        </authorList>
    </citation>
    <scope>NUCLEOTIDE SEQUENCE</scope>
    <source>
        <strain evidence="6">DSM 9987</strain>
    </source>
</reference>
<sequence>MSETSIPSGMSRRDFTAAAVAATAAAGLSSGAAWAQGGARYRRHSISEPGFPRRVLDSYKKAIRAMLALPPSDPRNWYRHALVHTIDCPHGNWWFLVWHRAYLGWFEQACRELSGDPDFALPYWDWTREPRVPKDMFDDVLTPTDPAYIATFADFRKAFDGAVADLWKTASPEQVNALLVRGLRFPADLWFDIENNPMFFDRAAARGLTPQAPDFDAATARTVSLPTVLNALAPRDFITFGSARTLFHSGMTGFGVLEGQPHNRVHNCVGGFYMSPPRTGFMQDNLSPVDPVFFLHHANIDRLWDVWTRKQRGFGLPTLPTGGDLTDWSRERFLFFTDAKGAPVTRVAAGDYAEIGPFDYDYQPGSGEEVVPRAAATAPSAAVQSFDARVTERSITAGGRAGGTVTLPAQALAAGAGGPAALFATITIAQPPIGGTHDFRVLIGDGGGPSDDTAVTLSIFGRHIMHSPVSFTVPLSPAVDSLRAANRLAADAPLTIRVEPAGPAGSAGGHAGMRMSPRPGAAEPTPEIVSITVQAH</sequence>
<keyword evidence="1" id="KW-0479">Metal-binding</keyword>
<dbReference type="PROSITE" id="PS00497">
    <property type="entry name" value="TYROSINASE_1"/>
    <property type="match status" value="1"/>
</dbReference>
<organism evidence="6 7">
    <name type="scientific">Rhodoplanes tepidamans</name>
    <name type="common">Rhodoplanes cryptolactis</name>
    <dbReference type="NCBI Taxonomy" id="200616"/>
    <lineage>
        <taxon>Bacteria</taxon>
        <taxon>Pseudomonadati</taxon>
        <taxon>Pseudomonadota</taxon>
        <taxon>Alphaproteobacteria</taxon>
        <taxon>Hyphomicrobiales</taxon>
        <taxon>Nitrobacteraceae</taxon>
        <taxon>Rhodoplanes</taxon>
    </lineage>
</organism>
<dbReference type="PROSITE" id="PS00498">
    <property type="entry name" value="TYROSINASE_2"/>
    <property type="match status" value="1"/>
</dbReference>
<dbReference type="Gene3D" id="1.10.1280.10">
    <property type="entry name" value="Di-copper center containing domain from catechol oxidase"/>
    <property type="match status" value="1"/>
</dbReference>
<evidence type="ECO:0000313" key="7">
    <source>
        <dbReference type="Proteomes" id="UP001165652"/>
    </source>
</evidence>
<evidence type="ECO:0000256" key="3">
    <source>
        <dbReference type="SAM" id="MobiDB-lite"/>
    </source>
</evidence>
<dbReference type="EMBL" id="JAQQLI010000096">
    <property type="protein sequence ID" value="MDC7789870.1"/>
    <property type="molecule type" value="Genomic_DNA"/>
</dbReference>
<comment type="caution">
    <text evidence="6">The sequence shown here is derived from an EMBL/GenBank/DDBJ whole genome shotgun (WGS) entry which is preliminary data.</text>
</comment>
<name>A0ABT5JJF4_RHOTP</name>
<accession>A0ABT5JJF4</accession>
<evidence type="ECO:0000256" key="2">
    <source>
        <dbReference type="ARBA" id="ARBA00023008"/>
    </source>
</evidence>
<evidence type="ECO:0000256" key="1">
    <source>
        <dbReference type="ARBA" id="ARBA00022723"/>
    </source>
</evidence>
<dbReference type="RefSeq" id="WP_272780690.1">
    <property type="nucleotide sequence ID" value="NZ_JAQQLI010000096.1"/>
</dbReference>
<dbReference type="SUPFAM" id="SSF48056">
    <property type="entry name" value="Di-copper centre-containing domain"/>
    <property type="match status" value="1"/>
</dbReference>
<keyword evidence="2" id="KW-0186">Copper</keyword>
<dbReference type="PROSITE" id="PS51318">
    <property type="entry name" value="TAT"/>
    <property type="match status" value="1"/>
</dbReference>
<gene>
    <name evidence="6" type="ORF">PQJ73_29680</name>
</gene>
<evidence type="ECO:0000259" key="4">
    <source>
        <dbReference type="PROSITE" id="PS00497"/>
    </source>
</evidence>
<feature type="domain" description="Tyrosinase copper-binding" evidence="5">
    <location>
        <begin position="290"/>
        <end position="301"/>
    </location>
</feature>
<dbReference type="InterPro" id="IPR050316">
    <property type="entry name" value="Tyrosinase/Hemocyanin"/>
</dbReference>
<dbReference type="InterPro" id="IPR006311">
    <property type="entry name" value="TAT_signal"/>
</dbReference>
<proteinExistence type="predicted"/>
<dbReference type="PANTHER" id="PTHR11474">
    <property type="entry name" value="TYROSINASE FAMILY MEMBER"/>
    <property type="match status" value="1"/>
</dbReference>
<keyword evidence="7" id="KW-1185">Reference proteome</keyword>